<dbReference type="Proteomes" id="UP000541444">
    <property type="component" value="Unassembled WGS sequence"/>
</dbReference>
<comment type="caution">
    <text evidence="1">The sequence shown here is derived from an EMBL/GenBank/DDBJ whole genome shotgun (WGS) entry which is preliminary data.</text>
</comment>
<name>A0A7J7M2F8_9MAGN</name>
<protein>
    <submittedName>
        <fullName evidence="1">Uncharacterized protein</fullName>
    </submittedName>
</protein>
<proteinExistence type="predicted"/>
<keyword evidence="2" id="KW-1185">Reference proteome</keyword>
<evidence type="ECO:0000313" key="1">
    <source>
        <dbReference type="EMBL" id="KAF6149046.1"/>
    </source>
</evidence>
<organism evidence="1 2">
    <name type="scientific">Kingdonia uniflora</name>
    <dbReference type="NCBI Taxonomy" id="39325"/>
    <lineage>
        <taxon>Eukaryota</taxon>
        <taxon>Viridiplantae</taxon>
        <taxon>Streptophyta</taxon>
        <taxon>Embryophyta</taxon>
        <taxon>Tracheophyta</taxon>
        <taxon>Spermatophyta</taxon>
        <taxon>Magnoliopsida</taxon>
        <taxon>Ranunculales</taxon>
        <taxon>Circaeasteraceae</taxon>
        <taxon>Kingdonia</taxon>
    </lineage>
</organism>
<dbReference type="EMBL" id="JACGCM010001805">
    <property type="protein sequence ID" value="KAF6149046.1"/>
    <property type="molecule type" value="Genomic_DNA"/>
</dbReference>
<accession>A0A7J7M2F8</accession>
<evidence type="ECO:0000313" key="2">
    <source>
        <dbReference type="Proteomes" id="UP000541444"/>
    </source>
</evidence>
<dbReference type="AlphaFoldDB" id="A0A7J7M2F8"/>
<gene>
    <name evidence="1" type="ORF">GIB67_018624</name>
</gene>
<reference evidence="1 2" key="1">
    <citation type="journal article" date="2020" name="IScience">
        <title>Genome Sequencing of the Endangered Kingdonia uniflora (Circaeasteraceae, Ranunculales) Reveals Potential Mechanisms of Evolutionary Specialization.</title>
        <authorList>
            <person name="Sun Y."/>
            <person name="Deng T."/>
            <person name="Zhang A."/>
            <person name="Moore M.J."/>
            <person name="Landis J.B."/>
            <person name="Lin N."/>
            <person name="Zhang H."/>
            <person name="Zhang X."/>
            <person name="Huang J."/>
            <person name="Zhang X."/>
            <person name="Sun H."/>
            <person name="Wang H."/>
        </authorList>
    </citation>
    <scope>NUCLEOTIDE SEQUENCE [LARGE SCALE GENOMIC DNA]</scope>
    <source>
        <strain evidence="1">TB1705</strain>
        <tissue evidence="1">Leaf</tissue>
    </source>
</reference>
<sequence>MLIEIYYLLKVLRDLFKVEKKLTQLKQMMNIEPKWVKLYHKNCRPGSCFKLDIRTYCLLEYQPEWIKALFKCDD</sequence>